<name>A0A1Z1MQD7_KUECA</name>
<keyword evidence="1" id="KW-0934">Plastid</keyword>
<sequence>MEIKVVKHSYLYKMIPNIKIKDTLNKIIFLFINIVKL</sequence>
<dbReference type="GeneID" id="33361382"/>
<dbReference type="AlphaFoldDB" id="A0A1Z1MQD7"/>
<proteinExistence type="predicted"/>
<organism evidence="1">
    <name type="scientific">Kuetzingia canaliculata</name>
    <name type="common">Red alga</name>
    <name type="synonym">Rytiphlaea canaliculata</name>
    <dbReference type="NCBI Taxonomy" id="228262"/>
    <lineage>
        <taxon>Eukaryota</taxon>
        <taxon>Rhodophyta</taxon>
        <taxon>Florideophyceae</taxon>
        <taxon>Rhodymeniophycidae</taxon>
        <taxon>Ceramiales</taxon>
        <taxon>Rhodomelaceae</taxon>
        <taxon>Amansieae</taxon>
        <taxon>Kuetzingia</taxon>
    </lineage>
</organism>
<evidence type="ECO:0000313" key="1">
    <source>
        <dbReference type="EMBL" id="ARW67981.1"/>
    </source>
</evidence>
<dbReference type="RefSeq" id="YP_009398795.1">
    <property type="nucleotide sequence ID" value="NC_035293.1"/>
</dbReference>
<geneLocation type="chloroplast" evidence="1"/>
<keyword evidence="1" id="KW-0150">Chloroplast</keyword>
<accession>A0A1Z1MQD7</accession>
<gene>
    <name evidence="1" type="primary">orf37c</name>
</gene>
<dbReference type="EMBL" id="MF101449">
    <property type="protein sequence ID" value="ARW67981.1"/>
    <property type="molecule type" value="Genomic_DNA"/>
</dbReference>
<reference evidence="1" key="1">
    <citation type="journal article" date="2017" name="J. Phycol.">
        <title>Analysis of chloroplast genomes and a supermatrix inform reclassification of the Rhodomelaceae (Rhodophyta).</title>
        <authorList>
            <person name="Diaz-Tapia P."/>
            <person name="Maggs C.A."/>
            <person name="West J.A."/>
            <person name="Verbruggen H."/>
        </authorList>
    </citation>
    <scope>NUCLEOTIDE SEQUENCE</scope>
    <source>
        <strain evidence="1">PD1540</strain>
    </source>
</reference>
<protein>
    <submittedName>
        <fullName evidence="1">Uncharacterized protein</fullName>
    </submittedName>
</protein>